<dbReference type="Proteomes" id="UP000199017">
    <property type="component" value="Unassembled WGS sequence"/>
</dbReference>
<proteinExistence type="predicted"/>
<protein>
    <submittedName>
        <fullName evidence="1">Uncharacterized protein</fullName>
    </submittedName>
</protein>
<organism evidence="1 2">
    <name type="scientific">Alteribacillus bidgolensis</name>
    <dbReference type="NCBI Taxonomy" id="930129"/>
    <lineage>
        <taxon>Bacteria</taxon>
        <taxon>Bacillati</taxon>
        <taxon>Bacillota</taxon>
        <taxon>Bacilli</taxon>
        <taxon>Bacillales</taxon>
        <taxon>Bacillaceae</taxon>
        <taxon>Alteribacillus</taxon>
    </lineage>
</organism>
<reference evidence="1 2" key="1">
    <citation type="submission" date="2016-10" db="EMBL/GenBank/DDBJ databases">
        <authorList>
            <person name="de Groot N.N."/>
        </authorList>
    </citation>
    <scope>NUCLEOTIDE SEQUENCE [LARGE SCALE GENOMIC DNA]</scope>
    <source>
        <strain evidence="2">P4B,CCM 7963,CECT 7998,DSM 25260,IBRC-M 10614,KCTC 13821</strain>
    </source>
</reference>
<evidence type="ECO:0000313" key="2">
    <source>
        <dbReference type="Proteomes" id="UP000199017"/>
    </source>
</evidence>
<gene>
    <name evidence="1" type="ORF">SAMN05216352_12633</name>
</gene>
<evidence type="ECO:0000313" key="1">
    <source>
        <dbReference type="EMBL" id="SDJ15030.1"/>
    </source>
</evidence>
<dbReference type="AlphaFoldDB" id="A0A1G8RF83"/>
<sequence>ETVQGDLTVNGNTTLGDAATDTVNTSGDLTVGGNETVTGNETVQGDLTVNGNTTLGTGGTPIVTHLSATESIIFPDIPANSTEDQPITVTGAAPGDNVYVSPAADPGAGLVWSAFVSAANTVTIRLANVTTAVITPNVTDWRADVWKH</sequence>
<feature type="non-terminal residue" evidence="1">
    <location>
        <position position="1"/>
    </location>
</feature>
<dbReference type="STRING" id="930129.SAMN05216352_12633"/>
<dbReference type="EMBL" id="FNDU01000026">
    <property type="protein sequence ID" value="SDJ15030.1"/>
    <property type="molecule type" value="Genomic_DNA"/>
</dbReference>
<keyword evidence="2" id="KW-1185">Reference proteome</keyword>
<name>A0A1G8RF83_9BACI</name>
<accession>A0A1G8RF83</accession>